<evidence type="ECO:0000256" key="5">
    <source>
        <dbReference type="ARBA" id="ARBA00022692"/>
    </source>
</evidence>
<evidence type="ECO:0000256" key="8">
    <source>
        <dbReference type="ARBA" id="ARBA00022777"/>
    </source>
</evidence>
<feature type="compositionally biased region" description="Gly residues" evidence="16">
    <location>
        <begin position="165"/>
        <end position="174"/>
    </location>
</feature>
<dbReference type="GO" id="GO:0005886">
    <property type="term" value="C:plasma membrane"/>
    <property type="evidence" value="ECO:0007669"/>
    <property type="project" value="UniProtKB-SubCell"/>
</dbReference>
<evidence type="ECO:0000256" key="2">
    <source>
        <dbReference type="ARBA" id="ARBA00011902"/>
    </source>
</evidence>
<evidence type="ECO:0000256" key="7">
    <source>
        <dbReference type="ARBA" id="ARBA00022741"/>
    </source>
</evidence>
<dbReference type="PANTHER" id="PTHR31535">
    <property type="match status" value="1"/>
</dbReference>
<evidence type="ECO:0000256" key="11">
    <source>
        <dbReference type="ARBA" id="ARBA00023136"/>
    </source>
</evidence>
<reference evidence="18 19" key="1">
    <citation type="journal article" date="2007" name="Science">
        <title>Sea anemone genome reveals ancestral eumetazoan gene repertoire and genomic organization.</title>
        <authorList>
            <person name="Putnam N.H."/>
            <person name="Srivastava M."/>
            <person name="Hellsten U."/>
            <person name="Dirks B."/>
            <person name="Chapman J."/>
            <person name="Salamov A."/>
            <person name="Terry A."/>
            <person name="Shapiro H."/>
            <person name="Lindquist E."/>
            <person name="Kapitonov V.V."/>
            <person name="Jurka J."/>
            <person name="Genikhovich G."/>
            <person name="Grigoriev I.V."/>
            <person name="Lucas S.M."/>
            <person name="Steele R.E."/>
            <person name="Finnerty J.R."/>
            <person name="Technau U."/>
            <person name="Martindale M.Q."/>
            <person name="Rokhsar D.S."/>
        </authorList>
    </citation>
    <scope>NUCLEOTIDE SEQUENCE [LARGE SCALE GENOMIC DNA]</scope>
    <source>
        <strain evidence="19">CH2 X CH6</strain>
    </source>
</reference>
<dbReference type="EC" id="2.7.10.1" evidence="2"/>
<dbReference type="PhylomeDB" id="A7RF90"/>
<feature type="domain" description="ALK/LTK-like glycine-rich" evidence="17">
    <location>
        <begin position="54"/>
        <end position="226"/>
    </location>
</feature>
<keyword evidence="8" id="KW-0418">Kinase</keyword>
<evidence type="ECO:0000256" key="13">
    <source>
        <dbReference type="ARBA" id="ARBA00023157"/>
    </source>
</evidence>
<dbReference type="InterPro" id="IPR055163">
    <property type="entry name" value="ALK/LTK-like_GRD"/>
</dbReference>
<keyword evidence="9" id="KW-0067">ATP-binding</keyword>
<keyword evidence="5" id="KW-0812">Transmembrane</keyword>
<dbReference type="GO" id="GO:0004714">
    <property type="term" value="F:transmembrane receptor protein tyrosine kinase activity"/>
    <property type="evidence" value="ECO:0007669"/>
    <property type="project" value="UniProtKB-EC"/>
</dbReference>
<protein>
    <recommendedName>
        <fullName evidence="2">receptor protein-tyrosine kinase</fullName>
        <ecNumber evidence="2">2.7.10.1</ecNumber>
    </recommendedName>
</protein>
<keyword evidence="12" id="KW-0829">Tyrosine-protein kinase</keyword>
<evidence type="ECO:0000313" key="18">
    <source>
        <dbReference type="EMBL" id="EDO50058.1"/>
    </source>
</evidence>
<keyword evidence="4" id="KW-0808">Transferase</keyword>
<evidence type="ECO:0000256" key="6">
    <source>
        <dbReference type="ARBA" id="ARBA00022729"/>
    </source>
</evidence>
<evidence type="ECO:0000256" key="12">
    <source>
        <dbReference type="ARBA" id="ARBA00023137"/>
    </source>
</evidence>
<evidence type="ECO:0000256" key="9">
    <source>
        <dbReference type="ARBA" id="ARBA00022840"/>
    </source>
</evidence>
<keyword evidence="15" id="KW-0325">Glycoprotein</keyword>
<dbReference type="OMA" id="YCPESVN"/>
<dbReference type="HOGENOM" id="CLU_1143737_0_0_1"/>
<keyword evidence="13" id="KW-1015">Disulfide bond</keyword>
<evidence type="ECO:0000313" key="19">
    <source>
        <dbReference type="Proteomes" id="UP000001593"/>
    </source>
</evidence>
<dbReference type="PANTHER" id="PTHR31535:SF3">
    <property type="entry name" value="REGULATORY PROTEIN ZESTE"/>
    <property type="match status" value="1"/>
</dbReference>
<keyword evidence="19" id="KW-1185">Reference proteome</keyword>
<dbReference type="GO" id="GO:0005524">
    <property type="term" value="F:ATP binding"/>
    <property type="evidence" value="ECO:0007669"/>
    <property type="project" value="UniProtKB-KW"/>
</dbReference>
<evidence type="ECO:0000259" key="17">
    <source>
        <dbReference type="Pfam" id="PF12810"/>
    </source>
</evidence>
<proteinExistence type="predicted"/>
<comment type="subcellular location">
    <subcellularLocation>
        <location evidence="1">Cell membrane</location>
        <topology evidence="1">Single-pass type I membrane protein</topology>
    </subcellularLocation>
</comment>
<keyword evidence="3" id="KW-1003">Cell membrane</keyword>
<evidence type="ECO:0000256" key="16">
    <source>
        <dbReference type="SAM" id="MobiDB-lite"/>
    </source>
</evidence>
<gene>
    <name evidence="18" type="ORF">NEMVEDRAFT_v1g237801</name>
</gene>
<organism evidence="18 19">
    <name type="scientific">Nematostella vectensis</name>
    <name type="common">Starlet sea anemone</name>
    <dbReference type="NCBI Taxonomy" id="45351"/>
    <lineage>
        <taxon>Eukaryota</taxon>
        <taxon>Metazoa</taxon>
        <taxon>Cnidaria</taxon>
        <taxon>Anthozoa</taxon>
        <taxon>Hexacorallia</taxon>
        <taxon>Actiniaria</taxon>
        <taxon>Edwardsiidae</taxon>
        <taxon>Nematostella</taxon>
    </lineage>
</organism>
<keyword evidence="6" id="KW-0732">Signal</keyword>
<keyword evidence="14" id="KW-0675">Receptor</keyword>
<keyword evidence="11" id="KW-0472">Membrane</keyword>
<feature type="region of interest" description="Disordered" evidence="16">
    <location>
        <begin position="205"/>
        <end position="234"/>
    </location>
</feature>
<dbReference type="Proteomes" id="UP000001593">
    <property type="component" value="Unassembled WGS sequence"/>
</dbReference>
<evidence type="ECO:0000256" key="3">
    <source>
        <dbReference type="ARBA" id="ARBA00022475"/>
    </source>
</evidence>
<feature type="compositionally biased region" description="Low complexity" evidence="16">
    <location>
        <begin position="149"/>
        <end position="164"/>
    </location>
</feature>
<keyword evidence="7" id="KW-0547">Nucleotide-binding</keyword>
<sequence length="243" mass="23948">MFAAVVNLKLQTFTFTSLGAKGPSGPPSVDGYKGTTLDGEVVLKNGIQHWVVPRTGSYTIEAFGASGGNGTCLGCPGLKRGGLGARIKGEFWLTEGNVLLILVGQQGFWVDSFPDRPGGGGGGTFVTLASALTPLVVAGGGGGAGIDSPGYTDGDPGQTTTQGSRHGGNHGLGGSVRNTTPLKTILGGSGAGFYGNGYSGGGIEGSETTGSAGGGGSFNSGSAQESEADVNEGDGKVIITMLS</sequence>
<dbReference type="InParanoid" id="A7RF90"/>
<feature type="region of interest" description="Disordered" evidence="16">
    <location>
        <begin position="146"/>
        <end position="176"/>
    </location>
</feature>
<dbReference type="STRING" id="45351.A7RF90"/>
<evidence type="ECO:0000256" key="14">
    <source>
        <dbReference type="ARBA" id="ARBA00023170"/>
    </source>
</evidence>
<dbReference type="AlphaFoldDB" id="A7RF90"/>
<evidence type="ECO:0000256" key="15">
    <source>
        <dbReference type="ARBA" id="ARBA00023180"/>
    </source>
</evidence>
<evidence type="ECO:0000256" key="1">
    <source>
        <dbReference type="ARBA" id="ARBA00004251"/>
    </source>
</evidence>
<accession>A7RF90</accession>
<dbReference type="Pfam" id="PF12810">
    <property type="entry name" value="ALK_LTK_GRD"/>
    <property type="match status" value="1"/>
</dbReference>
<keyword evidence="10" id="KW-1133">Transmembrane helix</keyword>
<evidence type="ECO:0000256" key="4">
    <source>
        <dbReference type="ARBA" id="ARBA00022679"/>
    </source>
</evidence>
<dbReference type="EMBL" id="DS469507">
    <property type="protein sequence ID" value="EDO50058.1"/>
    <property type="molecule type" value="Genomic_DNA"/>
</dbReference>
<evidence type="ECO:0000256" key="10">
    <source>
        <dbReference type="ARBA" id="ARBA00022989"/>
    </source>
</evidence>
<name>A7RF90_NEMVE</name>